<dbReference type="SUPFAM" id="SSF49452">
    <property type="entry name" value="Starch-binding domain-like"/>
    <property type="match status" value="1"/>
</dbReference>
<dbReference type="KEGG" id="gba:J421_4166"/>
<dbReference type="GO" id="GO:0015344">
    <property type="term" value="F:siderophore uptake transmembrane transporter activity"/>
    <property type="evidence" value="ECO:0007669"/>
    <property type="project" value="TreeGrafter"/>
</dbReference>
<evidence type="ECO:0000256" key="3">
    <source>
        <dbReference type="ARBA" id="ARBA00022452"/>
    </source>
</evidence>
<dbReference type="GO" id="GO:0044718">
    <property type="term" value="P:siderophore transmembrane transport"/>
    <property type="evidence" value="ECO:0007669"/>
    <property type="project" value="TreeGrafter"/>
</dbReference>
<dbReference type="Gene3D" id="2.40.170.20">
    <property type="entry name" value="TonB-dependent receptor, beta-barrel domain"/>
    <property type="match status" value="1"/>
</dbReference>
<dbReference type="GO" id="GO:0030246">
    <property type="term" value="F:carbohydrate binding"/>
    <property type="evidence" value="ECO:0007669"/>
    <property type="project" value="InterPro"/>
</dbReference>
<dbReference type="PANTHER" id="PTHR30069:SF46">
    <property type="entry name" value="OAR PROTEIN"/>
    <property type="match status" value="1"/>
</dbReference>
<organism evidence="9 10">
    <name type="scientific">Gemmatirosa kalamazoonensis</name>
    <dbReference type="NCBI Taxonomy" id="861299"/>
    <lineage>
        <taxon>Bacteria</taxon>
        <taxon>Pseudomonadati</taxon>
        <taxon>Gemmatimonadota</taxon>
        <taxon>Gemmatimonadia</taxon>
        <taxon>Gemmatimonadales</taxon>
        <taxon>Gemmatimonadaceae</taxon>
        <taxon>Gemmatirosa</taxon>
    </lineage>
</organism>
<dbReference type="InterPro" id="IPR013784">
    <property type="entry name" value="Carb-bd-like_fold"/>
</dbReference>
<dbReference type="InterPro" id="IPR036942">
    <property type="entry name" value="Beta-barrel_TonB_sf"/>
</dbReference>
<dbReference type="Pfam" id="PF25183">
    <property type="entry name" value="OMP_b-brl_4"/>
    <property type="match status" value="1"/>
</dbReference>
<feature type="chain" id="PRO_5004794701" description="TonB-dependent transporter Oar-like beta-barrel domain-containing protein" evidence="7">
    <location>
        <begin position="26"/>
        <end position="1104"/>
    </location>
</feature>
<dbReference type="OrthoDB" id="9768147at2"/>
<evidence type="ECO:0000313" key="10">
    <source>
        <dbReference type="Proteomes" id="UP000019151"/>
    </source>
</evidence>
<dbReference type="PATRIC" id="fig|861299.3.peg.4222"/>
<evidence type="ECO:0000256" key="7">
    <source>
        <dbReference type="SAM" id="SignalP"/>
    </source>
</evidence>
<keyword evidence="10" id="KW-1185">Reference proteome</keyword>
<protein>
    <recommendedName>
        <fullName evidence="8">TonB-dependent transporter Oar-like beta-barrel domain-containing protein</fullName>
    </recommendedName>
</protein>
<dbReference type="eggNOG" id="COG4771">
    <property type="taxonomic scope" value="Bacteria"/>
</dbReference>
<dbReference type="STRING" id="861299.J421_4166"/>
<name>W0RQC1_9BACT</name>
<keyword evidence="2" id="KW-0813">Transport</keyword>
<dbReference type="Pfam" id="PF13620">
    <property type="entry name" value="CarboxypepD_reg"/>
    <property type="match status" value="1"/>
</dbReference>
<dbReference type="InterPro" id="IPR039426">
    <property type="entry name" value="TonB-dep_rcpt-like"/>
</dbReference>
<dbReference type="RefSeq" id="WP_025413146.1">
    <property type="nucleotide sequence ID" value="NZ_CP007128.1"/>
</dbReference>
<evidence type="ECO:0000313" key="9">
    <source>
        <dbReference type="EMBL" id="AHG91703.1"/>
    </source>
</evidence>
<dbReference type="InterPro" id="IPR057601">
    <property type="entry name" value="Oar-like_b-barrel"/>
</dbReference>
<evidence type="ECO:0000259" key="8">
    <source>
        <dbReference type="Pfam" id="PF25183"/>
    </source>
</evidence>
<feature type="domain" description="TonB-dependent transporter Oar-like beta-barrel" evidence="8">
    <location>
        <begin position="239"/>
        <end position="1037"/>
    </location>
</feature>
<dbReference type="SUPFAM" id="SSF56935">
    <property type="entry name" value="Porins"/>
    <property type="match status" value="1"/>
</dbReference>
<reference evidence="9 10" key="1">
    <citation type="journal article" date="2014" name="Genome Announc.">
        <title>Genome Sequence and Methylome of Soil Bacterium Gemmatirosa kalamazoonensis KBS708T, a Member of the Rarely Cultivated Gemmatimonadetes Phylum.</title>
        <authorList>
            <person name="Debruyn J.M."/>
            <person name="Radosevich M."/>
            <person name="Wommack K.E."/>
            <person name="Polson S.W."/>
            <person name="Hauser L.J."/>
            <person name="Fawaz M.N."/>
            <person name="Korlach J."/>
            <person name="Tsai Y.C."/>
        </authorList>
    </citation>
    <scope>NUCLEOTIDE SEQUENCE [LARGE SCALE GENOMIC DNA]</scope>
    <source>
        <strain evidence="9 10">KBS708</strain>
    </source>
</reference>
<gene>
    <name evidence="9" type="ORF">J421_4166</name>
</gene>
<keyword evidence="4" id="KW-0812">Transmembrane</keyword>
<keyword evidence="6" id="KW-0998">Cell outer membrane</keyword>
<dbReference type="PANTHER" id="PTHR30069">
    <property type="entry name" value="TONB-DEPENDENT OUTER MEMBRANE RECEPTOR"/>
    <property type="match status" value="1"/>
</dbReference>
<accession>W0RQC1</accession>
<sequence length="1104" mass="119021">MSSPRRIAGLVAPIVAVAAVSQLGAQVTTGSLAGRVTNGSGEPVPTAQVTAVHTPSGTTYRASVRADGRFAIPGMRVGGPYAVTVRALGFAPDTRNGVSVELGNQTDVSFTLHTAAIQLAGVQVVASTGTLNAARTGAATKVTSEAIQALPTISRSLTDFTRLTPQASGGSFAGQDTRFNNITIDGAFFNNSFGLGTGQPGGRTNVAPIPIEAIEQVQVNIAPFDVRQGNFVGAGVAAVTKSGTNNVEGAFYFNKQNQSYVGKKAGTNAFNPGTFDFGLIGGRLSGPIIKNKLFLFVDGERDKRQEPGTTFLANSGGQAVTGNVTRVLASDLQKVSDLLTQSFHYNTGPYTGYNNETPSTRLLARADFNANDNNKFSLRYTLLNSSADQLVSNSSSLGFGNRRTNSNAMSFQNSGYSILENSRSVVGEWNAQLRGGRMSNNALVGYTTNDESRGYKGDFFPTVDILKDGVTYMNFGFEPFTPNNQLRYKTLQAQDNFSLFLDKHDLTFGATFEKYNSDNVFFQGANSVYVYNSLDDFLTDAQGYLANPNRTTSPVTLRQFQVGWVNIPGLTEPLQQLQVFSYGAYVQDQWRPVRGLQLTAGVRADLPVFSNTGFANPQANALNFRDASGNTVHYATEKLPDRNILWSPRLGFNWDVHGDRSTQLRGGTGVFSGRPPYVWISNQIGNNGIILGSESLTNTTTRPFNPSPDAYKPKSVTGAPASSYTLNFTDPKLRFPQTWRSDLAVDQKLPWGVVGTAEVLYGKDVNGPAYVNVNLPTPQSAYTGVDQRPRWTNRRINANVTDAFTITNEARGYNYTASASLEKAFEGGFFAKAAYSYSAARNTVDPGSIAAGSWQTNAMPLDPNNPPLGYSQYSPGHRAFLALSYKKEYFKAGATGVSLFLDASTGGAASSGNVIITTNGSYVFSGDANGDGGSSNDLIYIPRNPSEMNFVQFTTGSGASAKTFTVQQQKDAFEAYIQQDKYLSAHRGSYAMRGAVFLPMTTRADLSVTQDVFRSAFGKRNNLQLRLDVLNVGNLLNKNWGVGQRLVATGGQLLTNPAVDPATGALTYRLRVINNELLKPQTFEKSAGLTDVYRMQLGVRYSFR</sequence>
<proteinExistence type="predicted"/>
<dbReference type="InParanoid" id="W0RQC1"/>
<evidence type="ECO:0000256" key="6">
    <source>
        <dbReference type="ARBA" id="ARBA00023237"/>
    </source>
</evidence>
<keyword evidence="3" id="KW-1134">Transmembrane beta strand</keyword>
<evidence type="ECO:0000256" key="1">
    <source>
        <dbReference type="ARBA" id="ARBA00004571"/>
    </source>
</evidence>
<evidence type="ECO:0000256" key="2">
    <source>
        <dbReference type="ARBA" id="ARBA00022448"/>
    </source>
</evidence>
<keyword evidence="7" id="KW-0732">Signal</keyword>
<dbReference type="EMBL" id="CP007128">
    <property type="protein sequence ID" value="AHG91703.1"/>
    <property type="molecule type" value="Genomic_DNA"/>
</dbReference>
<dbReference type="AlphaFoldDB" id="W0RQC1"/>
<evidence type="ECO:0000256" key="5">
    <source>
        <dbReference type="ARBA" id="ARBA00023136"/>
    </source>
</evidence>
<dbReference type="Gene3D" id="2.60.40.1120">
    <property type="entry name" value="Carboxypeptidase-like, regulatory domain"/>
    <property type="match status" value="1"/>
</dbReference>
<evidence type="ECO:0000256" key="4">
    <source>
        <dbReference type="ARBA" id="ARBA00022692"/>
    </source>
</evidence>
<keyword evidence="5" id="KW-0472">Membrane</keyword>
<dbReference type="Proteomes" id="UP000019151">
    <property type="component" value="Chromosome"/>
</dbReference>
<dbReference type="GO" id="GO:0009279">
    <property type="term" value="C:cell outer membrane"/>
    <property type="evidence" value="ECO:0007669"/>
    <property type="project" value="UniProtKB-SubCell"/>
</dbReference>
<dbReference type="HOGENOM" id="CLU_006298_1_0_0"/>
<comment type="subcellular location">
    <subcellularLocation>
        <location evidence="1">Cell outer membrane</location>
        <topology evidence="1">Multi-pass membrane protein</topology>
    </subcellularLocation>
</comment>
<feature type="signal peptide" evidence="7">
    <location>
        <begin position="1"/>
        <end position="25"/>
    </location>
</feature>